<reference evidence="4" key="1">
    <citation type="submission" date="2017-03" db="EMBL/GenBank/DDBJ databases">
        <title>Genomes of endolithic fungi from Antarctica.</title>
        <authorList>
            <person name="Coleine C."/>
            <person name="Masonjones S."/>
            <person name="Stajich J.E."/>
        </authorList>
    </citation>
    <scope>NUCLEOTIDE SEQUENCE [LARGE SCALE GENOMIC DNA]</scope>
    <source>
        <strain evidence="4">CCFEE 5527</strain>
    </source>
</reference>
<accession>A0A1V8T0H8</accession>
<sequence>MPLQVLPLEEADIPAFAIVDDLAMANWGLARAMMHGTPLPRRELVEGIMRSGWGKDPAQSLLKVVDDETGEIVACAMWRVQTEESDEQLDARGAAMIRKALNPHAGATGGVEGGEGTVDETGKKSGPPSMMGEMGRQWEAFRAETFGSAPHAHLQILVTHPAHQRRGAGSLLVKWGCDRADEVGVVAVLMASAAGLHVYEKAGFLTVKTSELDLQPWGVDEVELRRAVNDQAAEKARLNRGSDRG</sequence>
<feature type="region of interest" description="Disordered" evidence="1">
    <location>
        <begin position="103"/>
        <end position="131"/>
    </location>
</feature>
<dbReference type="EMBL" id="NAJO01000020">
    <property type="protein sequence ID" value="OQO04925.1"/>
    <property type="molecule type" value="Genomic_DNA"/>
</dbReference>
<comment type="caution">
    <text evidence="3">The sequence shown here is derived from an EMBL/GenBank/DDBJ whole genome shotgun (WGS) entry which is preliminary data.</text>
</comment>
<feature type="compositionally biased region" description="Gly residues" evidence="1">
    <location>
        <begin position="107"/>
        <end position="116"/>
    </location>
</feature>
<dbReference type="PROSITE" id="PS51186">
    <property type="entry name" value="GNAT"/>
    <property type="match status" value="1"/>
</dbReference>
<dbReference type="OrthoDB" id="2115692at2759"/>
<dbReference type="SUPFAM" id="SSF55729">
    <property type="entry name" value="Acyl-CoA N-acyltransferases (Nat)"/>
    <property type="match status" value="1"/>
</dbReference>
<dbReference type="PANTHER" id="PTHR42791:SF14">
    <property type="entry name" value="N-ACETYLTRANSFERASE DOMAIN-CONTAINING PROTEIN"/>
    <property type="match status" value="1"/>
</dbReference>
<dbReference type="AlphaFoldDB" id="A0A1V8T0H8"/>
<dbReference type="Pfam" id="PF00583">
    <property type="entry name" value="Acetyltransf_1"/>
    <property type="match status" value="1"/>
</dbReference>
<dbReference type="InterPro" id="IPR016181">
    <property type="entry name" value="Acyl_CoA_acyltransferase"/>
</dbReference>
<dbReference type="Gene3D" id="3.40.630.30">
    <property type="match status" value="1"/>
</dbReference>
<dbReference type="GO" id="GO:0016747">
    <property type="term" value="F:acyltransferase activity, transferring groups other than amino-acyl groups"/>
    <property type="evidence" value="ECO:0007669"/>
    <property type="project" value="InterPro"/>
</dbReference>
<feature type="domain" description="N-acetyltransferase" evidence="2">
    <location>
        <begin position="150"/>
        <end position="229"/>
    </location>
</feature>
<gene>
    <name evidence="3" type="ORF">B0A48_07943</name>
</gene>
<protein>
    <recommendedName>
        <fullName evidence="2">N-acetyltransferase domain-containing protein</fullName>
    </recommendedName>
</protein>
<dbReference type="PANTHER" id="PTHR42791">
    <property type="entry name" value="GNAT FAMILY ACETYLTRANSFERASE"/>
    <property type="match status" value="1"/>
</dbReference>
<organism evidence="3 4">
    <name type="scientific">Cryoendolithus antarcticus</name>
    <dbReference type="NCBI Taxonomy" id="1507870"/>
    <lineage>
        <taxon>Eukaryota</taxon>
        <taxon>Fungi</taxon>
        <taxon>Dikarya</taxon>
        <taxon>Ascomycota</taxon>
        <taxon>Pezizomycotina</taxon>
        <taxon>Dothideomycetes</taxon>
        <taxon>Dothideomycetidae</taxon>
        <taxon>Cladosporiales</taxon>
        <taxon>Cladosporiaceae</taxon>
        <taxon>Cryoendolithus</taxon>
    </lineage>
</organism>
<dbReference type="STRING" id="1507870.A0A1V8T0H8"/>
<name>A0A1V8T0H8_9PEZI</name>
<dbReference type="InterPro" id="IPR052523">
    <property type="entry name" value="Trichothecene_AcTrans"/>
</dbReference>
<dbReference type="InterPro" id="IPR000182">
    <property type="entry name" value="GNAT_dom"/>
</dbReference>
<dbReference type="Proteomes" id="UP000192596">
    <property type="component" value="Unassembled WGS sequence"/>
</dbReference>
<evidence type="ECO:0000313" key="3">
    <source>
        <dbReference type="EMBL" id="OQO04925.1"/>
    </source>
</evidence>
<dbReference type="CDD" id="cd04301">
    <property type="entry name" value="NAT_SF"/>
    <property type="match status" value="1"/>
</dbReference>
<keyword evidence="4" id="KW-1185">Reference proteome</keyword>
<evidence type="ECO:0000256" key="1">
    <source>
        <dbReference type="SAM" id="MobiDB-lite"/>
    </source>
</evidence>
<dbReference type="InParanoid" id="A0A1V8T0H8"/>
<evidence type="ECO:0000313" key="4">
    <source>
        <dbReference type="Proteomes" id="UP000192596"/>
    </source>
</evidence>
<proteinExistence type="predicted"/>
<evidence type="ECO:0000259" key="2">
    <source>
        <dbReference type="PROSITE" id="PS51186"/>
    </source>
</evidence>